<organism evidence="2 3">
    <name type="scientific">Thermococcus thioreducens</name>
    <dbReference type="NCBI Taxonomy" id="277988"/>
    <lineage>
        <taxon>Archaea</taxon>
        <taxon>Methanobacteriati</taxon>
        <taxon>Methanobacteriota</taxon>
        <taxon>Thermococci</taxon>
        <taxon>Thermococcales</taxon>
        <taxon>Thermococcaceae</taxon>
        <taxon>Thermococcus</taxon>
    </lineage>
</organism>
<evidence type="ECO:0000313" key="2">
    <source>
        <dbReference type="EMBL" id="ASJ11602.1"/>
    </source>
</evidence>
<feature type="transmembrane region" description="Helical" evidence="1">
    <location>
        <begin position="32"/>
        <end position="55"/>
    </location>
</feature>
<dbReference type="Proteomes" id="UP000250136">
    <property type="component" value="Chromosome"/>
</dbReference>
<proteinExistence type="predicted"/>
<dbReference type="RefSeq" id="WP_055429240.1">
    <property type="nucleotide sequence ID" value="NZ_CP015105.1"/>
</dbReference>
<dbReference type="AlphaFoldDB" id="A0A2Z2MW74"/>
<name>A0A2Z2MW74_9EURY</name>
<keyword evidence="1" id="KW-1133">Transmembrane helix</keyword>
<dbReference type="EMBL" id="CP015105">
    <property type="protein sequence ID" value="ASJ11602.1"/>
    <property type="molecule type" value="Genomic_DNA"/>
</dbReference>
<feature type="transmembrane region" description="Helical" evidence="1">
    <location>
        <begin position="7"/>
        <end position="26"/>
    </location>
</feature>
<evidence type="ECO:0000256" key="1">
    <source>
        <dbReference type="SAM" id="Phobius"/>
    </source>
</evidence>
<reference evidence="2 3" key="1">
    <citation type="submission" date="2016-04" db="EMBL/GenBank/DDBJ databases">
        <title>Complete genome sequence of Thermococcus thioreducens type strain OGL-20P.</title>
        <authorList>
            <person name="Oger P.M."/>
        </authorList>
    </citation>
    <scope>NUCLEOTIDE SEQUENCE [LARGE SCALE GENOMIC DNA]</scope>
    <source>
        <strain evidence="2 3">OGL-20P</strain>
    </source>
</reference>
<keyword evidence="1" id="KW-0472">Membrane</keyword>
<protein>
    <submittedName>
        <fullName evidence="2">Uncharacterized protein</fullName>
    </submittedName>
</protein>
<accession>A0A2Z2MW74</accession>
<dbReference type="KEGG" id="ttd:A3L14_01280"/>
<dbReference type="OrthoDB" id="85827at2157"/>
<dbReference type="GeneID" id="33333011"/>
<gene>
    <name evidence="2" type="ORF">A3L14_01280</name>
</gene>
<evidence type="ECO:0000313" key="3">
    <source>
        <dbReference type="Proteomes" id="UP000250136"/>
    </source>
</evidence>
<sequence>MRGKKGFVMIIFTMLITVALWGFVWVHQGNITFEWILTMIVFFALIILSMTFFIGKILEKHGYRKKDLKKLHVILEEHWTDPWEQGYLLI</sequence>
<keyword evidence="1" id="KW-0812">Transmembrane</keyword>
<keyword evidence="3" id="KW-1185">Reference proteome</keyword>